<feature type="transmembrane region" description="Helical" evidence="1">
    <location>
        <begin position="150"/>
        <end position="176"/>
    </location>
</feature>
<evidence type="ECO:0000313" key="3">
    <source>
        <dbReference type="EMBL" id="RHY30580.1"/>
    </source>
</evidence>
<dbReference type="Gene3D" id="1.20.140.150">
    <property type="match status" value="1"/>
</dbReference>
<keyword evidence="1" id="KW-1133">Transmembrane helix</keyword>
<proteinExistence type="predicted"/>
<dbReference type="AlphaFoldDB" id="A0A418AY75"/>
<keyword evidence="4" id="KW-1185">Reference proteome</keyword>
<feature type="transmembrane region" description="Helical" evidence="1">
    <location>
        <begin position="188"/>
        <end position="208"/>
    </location>
</feature>
<evidence type="ECO:0000256" key="1">
    <source>
        <dbReference type="SAM" id="Phobius"/>
    </source>
</evidence>
<protein>
    <submittedName>
        <fullName evidence="3">Uncharacterized protein</fullName>
    </submittedName>
</protein>
<dbReference type="EMBL" id="QUSY01000298">
    <property type="protein sequence ID" value="RHY30580.1"/>
    <property type="molecule type" value="Genomic_DNA"/>
</dbReference>
<name>A0A418AY75_9STRA</name>
<evidence type="ECO:0000256" key="2">
    <source>
        <dbReference type="SAM" id="SignalP"/>
    </source>
</evidence>
<keyword evidence="2" id="KW-0732">Signal</keyword>
<feature type="signal peptide" evidence="2">
    <location>
        <begin position="1"/>
        <end position="26"/>
    </location>
</feature>
<feature type="transmembrane region" description="Helical" evidence="1">
    <location>
        <begin position="220"/>
        <end position="241"/>
    </location>
</feature>
<feature type="chain" id="PRO_5019017112" evidence="2">
    <location>
        <begin position="27"/>
        <end position="282"/>
    </location>
</feature>
<dbReference type="VEuPathDB" id="FungiDB:H310_09442"/>
<reference evidence="3 4" key="1">
    <citation type="submission" date="2018-08" db="EMBL/GenBank/DDBJ databases">
        <title>Aphanomyces genome sequencing and annotation.</title>
        <authorList>
            <person name="Minardi D."/>
            <person name="Oidtmann B."/>
            <person name="Van Der Giezen M."/>
            <person name="Studholme D.J."/>
        </authorList>
    </citation>
    <scope>NUCLEOTIDE SEQUENCE [LARGE SCALE GENOMIC DNA]</scope>
    <source>
        <strain evidence="3 4">NJM0002</strain>
    </source>
</reference>
<keyword evidence="1" id="KW-0812">Transmembrane</keyword>
<sequence length="282" mass="30704">MGSMRKGLAAIVAMVLVVSLGLLALALPSWVSNAVVDSEWDGRVKRVQGDLGLWGLCADVDFDNAKVLIPGMESVADFSMRTCYSYFWPIETDIVRIDTVIKRDAYATSICDHFHTNNVRASKALAIMTGMSSSSMNDFLEASCSRTGKAVAALVLAANTLNLFALILLIVSACCCTSRASLPLFARYMVNIGIVCSAIMSFLVFGPLRKAKASSSHVAYGAPLYLEFASFFVACFAVCVIERFEGSVKKRRNADDTDKRLEAKIREQNLISKTSVHRADIV</sequence>
<evidence type="ECO:0000313" key="4">
    <source>
        <dbReference type="Proteomes" id="UP000285060"/>
    </source>
</evidence>
<dbReference type="Proteomes" id="UP000285060">
    <property type="component" value="Unassembled WGS sequence"/>
</dbReference>
<comment type="caution">
    <text evidence="3">The sequence shown here is derived from an EMBL/GenBank/DDBJ whole genome shotgun (WGS) entry which is preliminary data.</text>
</comment>
<keyword evidence="1" id="KW-0472">Membrane</keyword>
<accession>A0A418AY75</accession>
<organism evidence="3 4">
    <name type="scientific">Aphanomyces invadans</name>
    <dbReference type="NCBI Taxonomy" id="157072"/>
    <lineage>
        <taxon>Eukaryota</taxon>
        <taxon>Sar</taxon>
        <taxon>Stramenopiles</taxon>
        <taxon>Oomycota</taxon>
        <taxon>Saprolegniomycetes</taxon>
        <taxon>Saprolegniales</taxon>
        <taxon>Verrucalvaceae</taxon>
        <taxon>Aphanomyces</taxon>
    </lineage>
</organism>
<gene>
    <name evidence="3" type="ORF">DYB32_006980</name>
</gene>